<organism evidence="3 4">
    <name type="scientific">Tanacetum coccineum</name>
    <dbReference type="NCBI Taxonomy" id="301880"/>
    <lineage>
        <taxon>Eukaryota</taxon>
        <taxon>Viridiplantae</taxon>
        <taxon>Streptophyta</taxon>
        <taxon>Embryophyta</taxon>
        <taxon>Tracheophyta</taxon>
        <taxon>Spermatophyta</taxon>
        <taxon>Magnoliopsida</taxon>
        <taxon>eudicotyledons</taxon>
        <taxon>Gunneridae</taxon>
        <taxon>Pentapetalae</taxon>
        <taxon>asterids</taxon>
        <taxon>campanulids</taxon>
        <taxon>Asterales</taxon>
        <taxon>Asteraceae</taxon>
        <taxon>Asteroideae</taxon>
        <taxon>Anthemideae</taxon>
        <taxon>Anthemidinae</taxon>
        <taxon>Tanacetum</taxon>
    </lineage>
</organism>
<reference evidence="3" key="1">
    <citation type="journal article" date="2022" name="Int. J. Mol. Sci.">
        <title>Draft Genome of Tanacetum Coccineum: Genomic Comparison of Closely Related Tanacetum-Family Plants.</title>
        <authorList>
            <person name="Yamashiro T."/>
            <person name="Shiraishi A."/>
            <person name="Nakayama K."/>
            <person name="Satake H."/>
        </authorList>
    </citation>
    <scope>NUCLEOTIDE SEQUENCE</scope>
</reference>
<dbReference type="Gene3D" id="3.10.20.90">
    <property type="entry name" value="Phosphatidylinositol 3-kinase Catalytic Subunit, Chain A, domain 1"/>
    <property type="match status" value="1"/>
</dbReference>
<proteinExistence type="predicted"/>
<gene>
    <name evidence="3" type="ORF">Tco_1058565</name>
</gene>
<name>A0ABQ5H946_9ASTR</name>
<reference evidence="3" key="2">
    <citation type="submission" date="2022-01" db="EMBL/GenBank/DDBJ databases">
        <authorList>
            <person name="Yamashiro T."/>
            <person name="Shiraishi A."/>
            <person name="Satake H."/>
            <person name="Nakayama K."/>
        </authorList>
    </citation>
    <scope>NUCLEOTIDE SEQUENCE</scope>
</reference>
<dbReference type="Proteomes" id="UP001151760">
    <property type="component" value="Unassembled WGS sequence"/>
</dbReference>
<dbReference type="EMBL" id="BQNB010019338">
    <property type="protein sequence ID" value="GJT84223.1"/>
    <property type="molecule type" value="Genomic_DNA"/>
</dbReference>
<comment type="caution">
    <text evidence="3">The sequence shown here is derived from an EMBL/GenBank/DDBJ whole genome shotgun (WGS) entry which is preliminary data.</text>
</comment>
<evidence type="ECO:0000313" key="3">
    <source>
        <dbReference type="EMBL" id="GJT84223.1"/>
    </source>
</evidence>
<dbReference type="Pfam" id="PF12436">
    <property type="entry name" value="USP7_ICP0_bdg"/>
    <property type="match status" value="1"/>
</dbReference>
<protein>
    <submittedName>
        <fullName evidence="3">Ubiquitin carboxyl-terminal hydrolase 12-like protein isoform X2</fullName>
    </submittedName>
</protein>
<evidence type="ECO:0000256" key="1">
    <source>
        <dbReference type="ARBA" id="ARBA00022786"/>
    </source>
</evidence>
<evidence type="ECO:0000259" key="2">
    <source>
        <dbReference type="Pfam" id="PF12436"/>
    </source>
</evidence>
<keyword evidence="1" id="KW-0833">Ubl conjugation pathway</keyword>
<keyword evidence="4" id="KW-1185">Reference proteome</keyword>
<dbReference type="InterPro" id="IPR024729">
    <property type="entry name" value="USP7_ICP0-binding_dom"/>
</dbReference>
<evidence type="ECO:0000313" key="4">
    <source>
        <dbReference type="Proteomes" id="UP001151760"/>
    </source>
</evidence>
<sequence>MISEVTLRRNSVMRRRYANQLLKHLRYVGRLFVKGTGKPTEILAKLNELVGFAPDEDIELFEAVLSFRKLNLNLMLCVSVLIKKLTFRASQLEDGDIICSLFSRICSKLSGCALSLAGETQGGCQNSTIMTMLLKELHDLSLDNPSKIRLASNNCYSRQPKPQPVKPSATRPDLCYMEVC</sequence>
<accession>A0ABQ5H946</accession>
<feature type="domain" description="Ubiquitin carboxyl-terminal hydrolase 7 ICP0-binding" evidence="2">
    <location>
        <begin position="23"/>
        <end position="99"/>
    </location>
</feature>